<proteinExistence type="inferred from homology"/>
<keyword evidence="2" id="KW-1003">Cell membrane</keyword>
<organism evidence="10 11">
    <name type="scientific">Cytobacillus mangrovibacter</name>
    <dbReference type="NCBI Taxonomy" id="3299024"/>
    <lineage>
        <taxon>Bacteria</taxon>
        <taxon>Bacillati</taxon>
        <taxon>Bacillota</taxon>
        <taxon>Bacilli</taxon>
        <taxon>Bacillales</taxon>
        <taxon>Bacillaceae</taxon>
        <taxon>Cytobacillus</taxon>
    </lineage>
</organism>
<feature type="transmembrane region" description="Helical" evidence="7">
    <location>
        <begin position="40"/>
        <end position="66"/>
    </location>
</feature>
<evidence type="ECO:0000313" key="11">
    <source>
        <dbReference type="Proteomes" id="UP001601058"/>
    </source>
</evidence>
<evidence type="ECO:0000259" key="8">
    <source>
        <dbReference type="PROSITE" id="PS50111"/>
    </source>
</evidence>
<keyword evidence="3 7" id="KW-0472">Membrane</keyword>
<evidence type="ECO:0000256" key="1">
    <source>
        <dbReference type="ARBA" id="ARBA00004236"/>
    </source>
</evidence>
<dbReference type="PROSITE" id="PS50885">
    <property type="entry name" value="HAMP"/>
    <property type="match status" value="1"/>
</dbReference>
<dbReference type="SUPFAM" id="SSF58104">
    <property type="entry name" value="Methyl-accepting chemotaxis protein (MCP) signaling domain"/>
    <property type="match status" value="1"/>
</dbReference>
<evidence type="ECO:0000313" key="10">
    <source>
        <dbReference type="EMBL" id="MFE8698465.1"/>
    </source>
</evidence>
<evidence type="ECO:0000256" key="5">
    <source>
        <dbReference type="ARBA" id="ARBA00029447"/>
    </source>
</evidence>
<dbReference type="Pfam" id="PF00015">
    <property type="entry name" value="MCPsignal"/>
    <property type="match status" value="1"/>
</dbReference>
<dbReference type="RefSeq" id="WP_389222886.1">
    <property type="nucleotide sequence ID" value="NZ_JBIACJ010000015.1"/>
</dbReference>
<feature type="transmembrane region" description="Helical" evidence="7">
    <location>
        <begin position="12"/>
        <end position="34"/>
    </location>
</feature>
<reference evidence="10 11" key="1">
    <citation type="submission" date="2024-08" db="EMBL/GenBank/DDBJ databases">
        <title>Two novel Cytobacillus novel species.</title>
        <authorList>
            <person name="Liu G."/>
        </authorList>
    </citation>
    <scope>NUCLEOTIDE SEQUENCE [LARGE SCALE GENOMIC DNA]</scope>
    <source>
        <strain evidence="10 11">FJAT-53684</strain>
    </source>
</reference>
<dbReference type="SMART" id="SM00304">
    <property type="entry name" value="HAMP"/>
    <property type="match status" value="1"/>
</dbReference>
<dbReference type="InterPro" id="IPR004089">
    <property type="entry name" value="MCPsignal_dom"/>
</dbReference>
<feature type="domain" description="HAMP" evidence="9">
    <location>
        <begin position="69"/>
        <end position="121"/>
    </location>
</feature>
<keyword evidence="7" id="KW-0812">Transmembrane</keyword>
<keyword evidence="4 6" id="KW-0807">Transducer</keyword>
<dbReference type="PANTHER" id="PTHR32089:SF112">
    <property type="entry name" value="LYSOZYME-LIKE PROTEIN-RELATED"/>
    <property type="match status" value="1"/>
</dbReference>
<dbReference type="PROSITE" id="PS50111">
    <property type="entry name" value="CHEMOTAXIS_TRANSDUC_2"/>
    <property type="match status" value="1"/>
</dbReference>
<name>A0ABW6K583_9BACI</name>
<dbReference type="Gene3D" id="6.10.340.10">
    <property type="match status" value="1"/>
</dbReference>
<evidence type="ECO:0000256" key="2">
    <source>
        <dbReference type="ARBA" id="ARBA00022475"/>
    </source>
</evidence>
<dbReference type="Gene3D" id="1.10.287.950">
    <property type="entry name" value="Methyl-accepting chemotaxis protein"/>
    <property type="match status" value="1"/>
</dbReference>
<evidence type="ECO:0000259" key="9">
    <source>
        <dbReference type="PROSITE" id="PS50885"/>
    </source>
</evidence>
<protein>
    <submittedName>
        <fullName evidence="10">Methyl-accepting chemotaxis protein</fullName>
    </submittedName>
</protein>
<comment type="similarity">
    <text evidence="5">Belongs to the methyl-accepting chemotaxis (MCP) protein family.</text>
</comment>
<comment type="subcellular location">
    <subcellularLocation>
        <location evidence="1">Cell membrane</location>
    </subcellularLocation>
</comment>
<evidence type="ECO:0000256" key="6">
    <source>
        <dbReference type="PROSITE-ProRule" id="PRU00284"/>
    </source>
</evidence>
<dbReference type="PANTHER" id="PTHR32089">
    <property type="entry name" value="METHYL-ACCEPTING CHEMOTAXIS PROTEIN MCPB"/>
    <property type="match status" value="1"/>
</dbReference>
<keyword evidence="11" id="KW-1185">Reference proteome</keyword>
<sequence length="428" mass="46625">MNKVKNISIRTRIMVLVFLAMFISNVSLIMTLSHSLYGNLFQIITVGVLIKAIIIFVIFEFLAAFFSEFLLVRPLKKGIVLADSIANNDLTATIETQQQGEAGQMIRSLLRAKDNLKKLIANIQSSSNQVSYSSEELNHIIVQANAQVLEINEGVKSLIASSYQNAENILQTSTALNNITDSSQKTAELASKIAESTKLVHSAAENGKSSVDSIVEVINELESNSKIVSSEVIGLEEQGHKITEIVHIISQISAQTNLLALNAAIEAARAGEAGKGFSVVADEVRKLAEDTNNSLQDIGQLIKEMNTKTEKVVSAVSATEEKIELGVTQSNQAKVNINKIIESMDHTFAMITNITDGVTSQAASLQEMTATLDDINITIESGLTVSNEIKEKLNTQEALFHKIDQTSDEMVALSENMNELTNVFKLEN</sequence>
<evidence type="ECO:0000256" key="7">
    <source>
        <dbReference type="SAM" id="Phobius"/>
    </source>
</evidence>
<dbReference type="CDD" id="cd11386">
    <property type="entry name" value="MCP_signal"/>
    <property type="match status" value="1"/>
</dbReference>
<evidence type="ECO:0000256" key="4">
    <source>
        <dbReference type="ARBA" id="ARBA00023224"/>
    </source>
</evidence>
<dbReference type="EMBL" id="JBIACJ010000015">
    <property type="protein sequence ID" value="MFE8698465.1"/>
    <property type="molecule type" value="Genomic_DNA"/>
</dbReference>
<dbReference type="Proteomes" id="UP001601058">
    <property type="component" value="Unassembled WGS sequence"/>
</dbReference>
<keyword evidence="7" id="KW-1133">Transmembrane helix</keyword>
<dbReference type="InterPro" id="IPR003660">
    <property type="entry name" value="HAMP_dom"/>
</dbReference>
<accession>A0ABW6K583</accession>
<comment type="caution">
    <text evidence="10">The sequence shown here is derived from an EMBL/GenBank/DDBJ whole genome shotgun (WGS) entry which is preliminary data.</text>
</comment>
<gene>
    <name evidence="10" type="ORF">ACFYKT_19395</name>
</gene>
<evidence type="ECO:0000256" key="3">
    <source>
        <dbReference type="ARBA" id="ARBA00023136"/>
    </source>
</evidence>
<feature type="domain" description="Methyl-accepting transducer" evidence="8">
    <location>
        <begin position="140"/>
        <end position="376"/>
    </location>
</feature>
<dbReference type="SMART" id="SM00283">
    <property type="entry name" value="MA"/>
    <property type="match status" value="1"/>
</dbReference>